<protein>
    <submittedName>
        <fullName evidence="2">Uncharacterized protein</fullName>
    </submittedName>
</protein>
<feature type="region of interest" description="Disordered" evidence="1">
    <location>
        <begin position="184"/>
        <end position="265"/>
    </location>
</feature>
<evidence type="ECO:0000313" key="3">
    <source>
        <dbReference type="Proteomes" id="UP000095544"/>
    </source>
</evidence>
<gene>
    <name evidence="2" type="ORF">ERS852491_01295</name>
</gene>
<dbReference type="AlphaFoldDB" id="A0A174CEQ2"/>
<evidence type="ECO:0000313" key="2">
    <source>
        <dbReference type="EMBL" id="CUO10729.1"/>
    </source>
</evidence>
<dbReference type="RefSeq" id="WP_055152046.1">
    <property type="nucleotide sequence ID" value="NZ_CYZU01000009.1"/>
</dbReference>
<accession>A0A174CEQ2</accession>
<name>A0A174CEQ2_9FIRM</name>
<sequence length="265" mass="29445">MEKKTPKPMTPFDELVTPPQLQMLKLLLPYTPASNQQFLGIFIKFQELQQTISFFQNFENDLHSQAFGSDQAPSMMEMLQELRPYLPQQQAEMMDTFLNMMNIMEMVQMFQESSQGQENGFSGTDSGFSSENSFAGASGGGTDHMGGMGNMFSGGFNPMDMMMGMLTPDQQNMFQMYNSMFSGDTSFDPGTGEDSAHAEAPKETSSMEDTTEDISHGNEPWAPASAENAPTQTDTADNAPMGNDSFMEGDDIDERMDEQSGYEKY</sequence>
<dbReference type="STRING" id="39482.ERS852491_01295"/>
<dbReference type="EMBL" id="CYZU01000009">
    <property type="protein sequence ID" value="CUO10729.1"/>
    <property type="molecule type" value="Genomic_DNA"/>
</dbReference>
<reference evidence="2 3" key="1">
    <citation type="submission" date="2015-09" db="EMBL/GenBank/DDBJ databases">
        <authorList>
            <consortium name="Pathogen Informatics"/>
        </authorList>
    </citation>
    <scope>NUCLEOTIDE SEQUENCE [LARGE SCALE GENOMIC DNA]</scope>
    <source>
        <strain evidence="2 3">2789STDY5834876</strain>
    </source>
</reference>
<feature type="region of interest" description="Disordered" evidence="1">
    <location>
        <begin position="112"/>
        <end position="142"/>
    </location>
</feature>
<proteinExistence type="predicted"/>
<feature type="compositionally biased region" description="Polar residues" evidence="1">
    <location>
        <begin position="112"/>
        <end position="135"/>
    </location>
</feature>
<organism evidence="2 3">
    <name type="scientific">Faecalicatena contorta</name>
    <dbReference type="NCBI Taxonomy" id="39482"/>
    <lineage>
        <taxon>Bacteria</taxon>
        <taxon>Bacillati</taxon>
        <taxon>Bacillota</taxon>
        <taxon>Clostridia</taxon>
        <taxon>Lachnospirales</taxon>
        <taxon>Lachnospiraceae</taxon>
        <taxon>Faecalicatena</taxon>
    </lineage>
</organism>
<feature type="compositionally biased region" description="Acidic residues" evidence="1">
    <location>
        <begin position="247"/>
        <end position="256"/>
    </location>
</feature>
<dbReference type="Proteomes" id="UP000095544">
    <property type="component" value="Unassembled WGS sequence"/>
</dbReference>
<evidence type="ECO:0000256" key="1">
    <source>
        <dbReference type="SAM" id="MobiDB-lite"/>
    </source>
</evidence>